<dbReference type="NCBIfam" id="TIGR01053">
    <property type="entry name" value="LSD1"/>
    <property type="match status" value="1"/>
</dbReference>
<name>A0A5R9CY97_9LACO</name>
<accession>A0A5R9CY97</accession>
<sequence length="27" mass="3018">MRTPSVFVKCKLCQAFNLTLVCNSNLS</sequence>
<evidence type="ECO:0000313" key="2">
    <source>
        <dbReference type="Proteomes" id="UP000305100"/>
    </source>
</evidence>
<dbReference type="Proteomes" id="UP000305100">
    <property type="component" value="Unassembled WGS sequence"/>
</dbReference>
<protein>
    <submittedName>
        <fullName evidence="1">Uncharacterized protein</fullName>
    </submittedName>
</protein>
<proteinExistence type="predicted"/>
<reference evidence="1 2" key="1">
    <citation type="submission" date="2019-05" db="EMBL/GenBank/DDBJ databases">
        <title>The metagenome of a microbial culture collection derived from dairy environment covers the genomic content of the human microbiome.</title>
        <authorList>
            <person name="Roder T."/>
            <person name="Wuthrich D."/>
            <person name="Sattari Z."/>
            <person name="Von Ah U."/>
            <person name="Bar C."/>
            <person name="Ronchi F."/>
            <person name="Macpherson A.J."/>
            <person name="Ganal-Vonarburg S.C."/>
            <person name="Bruggmann R."/>
            <person name="Vergeres G."/>
        </authorList>
    </citation>
    <scope>NUCLEOTIDE SEQUENCE [LARGE SCALE GENOMIC DNA]</scope>
    <source>
        <strain evidence="1 2">FAM 1079</strain>
    </source>
</reference>
<organism evidence="1 2">
    <name type="scientific">Lentilactobacillus parafarraginis</name>
    <dbReference type="NCBI Taxonomy" id="390842"/>
    <lineage>
        <taxon>Bacteria</taxon>
        <taxon>Bacillati</taxon>
        <taxon>Bacillota</taxon>
        <taxon>Bacilli</taxon>
        <taxon>Lactobacillales</taxon>
        <taxon>Lactobacillaceae</taxon>
        <taxon>Lentilactobacillus</taxon>
    </lineage>
</organism>
<gene>
    <name evidence="1" type="ORF">FEZ41_04605</name>
</gene>
<dbReference type="EMBL" id="VBSX01000007">
    <property type="protein sequence ID" value="TLQ20153.1"/>
    <property type="molecule type" value="Genomic_DNA"/>
</dbReference>
<dbReference type="AlphaFoldDB" id="A0A5R9CY97"/>
<evidence type="ECO:0000313" key="1">
    <source>
        <dbReference type="EMBL" id="TLQ20153.1"/>
    </source>
</evidence>
<comment type="caution">
    <text evidence="1">The sequence shown here is derived from an EMBL/GenBank/DDBJ whole genome shotgun (WGS) entry which is preliminary data.</text>
</comment>